<dbReference type="InterPro" id="IPR004152">
    <property type="entry name" value="GAT_dom"/>
</dbReference>
<dbReference type="CDD" id="cd16980">
    <property type="entry name" value="VHS_Lsb5"/>
    <property type="match status" value="1"/>
</dbReference>
<dbReference type="Proteomes" id="UP000439903">
    <property type="component" value="Unassembled WGS sequence"/>
</dbReference>
<dbReference type="GO" id="GO:0043130">
    <property type="term" value="F:ubiquitin binding"/>
    <property type="evidence" value="ECO:0007669"/>
    <property type="project" value="InterPro"/>
</dbReference>
<gene>
    <name evidence="5" type="ORF">F8M41_018146</name>
</gene>
<evidence type="ECO:0000259" key="4">
    <source>
        <dbReference type="PROSITE" id="PS50179"/>
    </source>
</evidence>
<dbReference type="InterPro" id="IPR008942">
    <property type="entry name" value="ENTH_VHS"/>
</dbReference>
<dbReference type="InterPro" id="IPR002014">
    <property type="entry name" value="VHS_dom"/>
</dbReference>
<keyword evidence="6" id="KW-1185">Reference proteome</keyword>
<dbReference type="GO" id="GO:0015031">
    <property type="term" value="P:protein transport"/>
    <property type="evidence" value="ECO:0007669"/>
    <property type="project" value="UniProtKB-KW"/>
</dbReference>
<organism evidence="5 6">
    <name type="scientific">Gigaspora margarita</name>
    <dbReference type="NCBI Taxonomy" id="4874"/>
    <lineage>
        <taxon>Eukaryota</taxon>
        <taxon>Fungi</taxon>
        <taxon>Fungi incertae sedis</taxon>
        <taxon>Mucoromycota</taxon>
        <taxon>Glomeromycotina</taxon>
        <taxon>Glomeromycetes</taxon>
        <taxon>Diversisporales</taxon>
        <taxon>Gigasporaceae</taxon>
        <taxon>Gigaspora</taxon>
    </lineage>
</organism>
<dbReference type="SUPFAM" id="SSF48464">
    <property type="entry name" value="ENTH/VHS domain"/>
    <property type="match status" value="1"/>
</dbReference>
<feature type="compositionally biased region" description="Basic and acidic residues" evidence="3">
    <location>
        <begin position="166"/>
        <end position="177"/>
    </location>
</feature>
<dbReference type="EMBL" id="WTPW01000432">
    <property type="protein sequence ID" value="KAF0511883.1"/>
    <property type="molecule type" value="Genomic_DNA"/>
</dbReference>
<dbReference type="GO" id="GO:0051666">
    <property type="term" value="P:actin cortical patch localization"/>
    <property type="evidence" value="ECO:0007669"/>
    <property type="project" value="TreeGrafter"/>
</dbReference>
<sequence>MNIFSNKTKRTAVSEWIERMTSNRYEEDDLSDMFQLCEVIRLQETGPKEANKSLRNVFKYGDTHSQLRGLNILKALVDNFGESFQAQISTPKFVELLRSMANSPTTDPKVHKSLMLLLSQWSIDFKNQPNMYAIAHLYDSVNYKAGFSRRNSSTRPVPQIPSSTSSKERRESLDKSNNKSPQPPKSPTYSPEKLNQEIGLATQNATNLLNAIILLTPNSNIEKDPEIQKLVRKCKDSSDQLNKIIPFAVDDDKLGSLIQANDQILAALSKYSEECESSQNSKSKNISPEIKPKKITSQAQEAAKIHKDFGDLIDFDSFSASSHSADNNIVYDNSLLEDPFADPFADPILETEIGSKTKKKLEWTEV</sequence>
<feature type="compositionally biased region" description="Polar residues" evidence="3">
    <location>
        <begin position="149"/>
        <end position="165"/>
    </location>
</feature>
<dbReference type="GO" id="GO:0006897">
    <property type="term" value="P:endocytosis"/>
    <property type="evidence" value="ECO:0007669"/>
    <property type="project" value="InterPro"/>
</dbReference>
<comment type="caution">
    <text evidence="5">The sequence shown here is derived from an EMBL/GenBank/DDBJ whole genome shotgun (WGS) entry which is preliminary data.</text>
</comment>
<dbReference type="Gene3D" id="1.20.58.160">
    <property type="match status" value="1"/>
</dbReference>
<accession>A0A8H4ELF8</accession>
<dbReference type="PROSITE" id="PS50179">
    <property type="entry name" value="VHS"/>
    <property type="match status" value="1"/>
</dbReference>
<evidence type="ECO:0000256" key="1">
    <source>
        <dbReference type="ARBA" id="ARBA00022448"/>
    </source>
</evidence>
<evidence type="ECO:0000313" key="6">
    <source>
        <dbReference type="Proteomes" id="UP000439903"/>
    </source>
</evidence>
<dbReference type="PANTHER" id="PTHR47789:SF1">
    <property type="entry name" value="LAS SEVENTEEN-BINDING PROTEIN 5"/>
    <property type="match status" value="1"/>
</dbReference>
<keyword evidence="1" id="KW-0813">Transport</keyword>
<dbReference type="PANTHER" id="PTHR47789">
    <property type="entry name" value="LAS SEVENTEEN-BINDING PROTEIN 5"/>
    <property type="match status" value="1"/>
</dbReference>
<dbReference type="GO" id="GO:0007015">
    <property type="term" value="P:actin filament organization"/>
    <property type="evidence" value="ECO:0007669"/>
    <property type="project" value="InterPro"/>
</dbReference>
<dbReference type="InterPro" id="IPR045007">
    <property type="entry name" value="LSB5"/>
</dbReference>
<feature type="region of interest" description="Disordered" evidence="3">
    <location>
        <begin position="148"/>
        <end position="192"/>
    </location>
</feature>
<evidence type="ECO:0000256" key="2">
    <source>
        <dbReference type="ARBA" id="ARBA00022927"/>
    </source>
</evidence>
<dbReference type="OrthoDB" id="10068368at2759"/>
<name>A0A8H4ELF8_GIGMA</name>
<dbReference type="GO" id="GO:0035091">
    <property type="term" value="F:phosphatidylinositol binding"/>
    <property type="evidence" value="ECO:0007669"/>
    <property type="project" value="InterPro"/>
</dbReference>
<evidence type="ECO:0000313" key="5">
    <source>
        <dbReference type="EMBL" id="KAF0511883.1"/>
    </source>
</evidence>
<dbReference type="SMART" id="SM00288">
    <property type="entry name" value="VHS"/>
    <property type="match status" value="1"/>
</dbReference>
<dbReference type="InterPro" id="IPR038425">
    <property type="entry name" value="GAT_sf"/>
</dbReference>
<protein>
    <submittedName>
        <fullName evidence="5">VHS domain protein</fullName>
    </submittedName>
</protein>
<dbReference type="Pfam" id="PF03127">
    <property type="entry name" value="GAT"/>
    <property type="match status" value="1"/>
</dbReference>
<dbReference type="AlphaFoldDB" id="A0A8H4ELF8"/>
<reference evidence="5 6" key="1">
    <citation type="journal article" date="2019" name="Environ. Microbiol.">
        <title>At the nexus of three kingdoms: the genome of the mycorrhizal fungus Gigaspora margarita provides insights into plant, endobacterial and fungal interactions.</title>
        <authorList>
            <person name="Venice F."/>
            <person name="Ghignone S."/>
            <person name="Salvioli di Fossalunga A."/>
            <person name="Amselem J."/>
            <person name="Novero M."/>
            <person name="Xianan X."/>
            <person name="Sedzielewska Toro K."/>
            <person name="Morin E."/>
            <person name="Lipzen A."/>
            <person name="Grigoriev I.V."/>
            <person name="Henrissat B."/>
            <person name="Martin F.M."/>
            <person name="Bonfante P."/>
        </authorList>
    </citation>
    <scope>NUCLEOTIDE SEQUENCE [LARGE SCALE GENOMIC DNA]</scope>
    <source>
        <strain evidence="5 6">BEG34</strain>
    </source>
</reference>
<dbReference type="Pfam" id="PF00790">
    <property type="entry name" value="VHS"/>
    <property type="match status" value="1"/>
</dbReference>
<dbReference type="GO" id="GO:0007034">
    <property type="term" value="P:vacuolar transport"/>
    <property type="evidence" value="ECO:0007669"/>
    <property type="project" value="UniProtKB-ARBA"/>
</dbReference>
<keyword evidence="2" id="KW-0653">Protein transport</keyword>
<dbReference type="GO" id="GO:0030479">
    <property type="term" value="C:actin cortical patch"/>
    <property type="evidence" value="ECO:0007669"/>
    <property type="project" value="TreeGrafter"/>
</dbReference>
<proteinExistence type="predicted"/>
<evidence type="ECO:0000256" key="3">
    <source>
        <dbReference type="SAM" id="MobiDB-lite"/>
    </source>
</evidence>
<feature type="domain" description="VHS" evidence="4">
    <location>
        <begin position="20"/>
        <end position="145"/>
    </location>
</feature>
<dbReference type="Gene3D" id="1.25.40.90">
    <property type="match status" value="1"/>
</dbReference>
<dbReference type="SUPFAM" id="SSF89009">
    <property type="entry name" value="GAT-like domain"/>
    <property type="match status" value="1"/>
</dbReference>